<dbReference type="Proteomes" id="UP001409585">
    <property type="component" value="Unassembled WGS sequence"/>
</dbReference>
<dbReference type="InterPro" id="IPR011109">
    <property type="entry name" value="DNA_bind_recombinase_dom"/>
</dbReference>
<dbReference type="PANTHER" id="PTHR30461:SF2">
    <property type="entry name" value="SERINE RECOMBINASE PINE-RELATED"/>
    <property type="match status" value="1"/>
</dbReference>
<evidence type="ECO:0000256" key="3">
    <source>
        <dbReference type="SAM" id="Coils"/>
    </source>
</evidence>
<evidence type="ECO:0000259" key="4">
    <source>
        <dbReference type="SMART" id="SM00857"/>
    </source>
</evidence>
<feature type="domain" description="Resolvase/invertase-type recombinase catalytic" evidence="4">
    <location>
        <begin position="1"/>
        <end position="144"/>
    </location>
</feature>
<evidence type="ECO:0000256" key="2">
    <source>
        <dbReference type="ARBA" id="ARBA00023172"/>
    </source>
</evidence>
<dbReference type="InterPro" id="IPR006119">
    <property type="entry name" value="Resolv_N"/>
</dbReference>
<evidence type="ECO:0000313" key="5">
    <source>
        <dbReference type="EMBL" id="GAA4959430.1"/>
    </source>
</evidence>
<dbReference type="Gene3D" id="3.90.1750.20">
    <property type="entry name" value="Putative Large Serine Recombinase, Chain B, Domain 2"/>
    <property type="match status" value="1"/>
</dbReference>
<comment type="caution">
    <text evidence="5">The sequence shown here is derived from an EMBL/GenBank/DDBJ whole genome shotgun (WGS) entry which is preliminary data.</text>
</comment>
<dbReference type="Pfam" id="PF07508">
    <property type="entry name" value="Recombinase"/>
    <property type="match status" value="1"/>
</dbReference>
<organism evidence="5 6">
    <name type="scientific">Halioxenophilus aromaticivorans</name>
    <dbReference type="NCBI Taxonomy" id="1306992"/>
    <lineage>
        <taxon>Bacteria</taxon>
        <taxon>Pseudomonadati</taxon>
        <taxon>Pseudomonadota</taxon>
        <taxon>Gammaproteobacteria</taxon>
        <taxon>Alteromonadales</taxon>
        <taxon>Alteromonadaceae</taxon>
        <taxon>Halioxenophilus</taxon>
    </lineage>
</organism>
<protein>
    <submittedName>
        <fullName evidence="5">Recombinase family protein</fullName>
    </submittedName>
</protein>
<dbReference type="GO" id="GO:0000150">
    <property type="term" value="F:DNA strand exchange activity"/>
    <property type="evidence" value="ECO:0007669"/>
    <property type="project" value="InterPro"/>
</dbReference>
<dbReference type="EMBL" id="BAABLX010000078">
    <property type="protein sequence ID" value="GAA4959430.1"/>
    <property type="molecule type" value="Genomic_DNA"/>
</dbReference>
<dbReference type="PANTHER" id="PTHR30461">
    <property type="entry name" value="DNA-INVERTASE FROM LAMBDOID PROPHAGE"/>
    <property type="match status" value="1"/>
</dbReference>
<dbReference type="InterPro" id="IPR038109">
    <property type="entry name" value="DNA_bind_recomb_sf"/>
</dbReference>
<sequence length="548" mass="61328">MDRQLAYAQQYAATHGYTLDESLTLKDEGLSAYHQQHIQRGALGVFLKAIEDGLVPPGSILILEGLDRLSRAEPIDAQALLSQIINAGITVVTASDGKHYNRDLLKANPMDLIYSVLVMIRAHEESATKAKRVKLSISRLCDKWQDGSYRGVIRNGKDPSWVKLVNDNPLEWSLVEDRVEALKLAIRFYIAGFGGKKVVDELNARGLSITGNPPRASHIYRLKELRSLIGEKQISVDGETYFLEGYYPSILSSEEFAELQVQRKNRARTVGQKQIVNIVTGMGITYCGYCGSSVNSQNLMTRAKADGTLNDGHRRVQCCRASQYYDCPANGSSSVVPIEKALLEYCSDQMAIGDLLAEKKDELRPIKAELIAVETKIDTNQRKVQRLIEALEEFGEESPRAIASQLRQLEGEEDRLITQKQELESELLVLGKADQPDLREEWAKIKADVGLLDTEARMKVRNLVLKSFSRIEVFVKGIDGVEQDGIAAEVSRALLVGSDWPYEDNKNPIDLILRFRSGQIRVLRIHRKSGEWFAVRDVNVDSLVKTLS</sequence>
<accession>A0AAV3U9T0</accession>
<evidence type="ECO:0000313" key="6">
    <source>
        <dbReference type="Proteomes" id="UP001409585"/>
    </source>
</evidence>
<feature type="coiled-coil region" evidence="3">
    <location>
        <begin position="377"/>
        <end position="426"/>
    </location>
</feature>
<dbReference type="SUPFAM" id="SSF53041">
    <property type="entry name" value="Resolvase-like"/>
    <property type="match status" value="1"/>
</dbReference>
<dbReference type="SMART" id="SM00857">
    <property type="entry name" value="Resolvase"/>
    <property type="match status" value="1"/>
</dbReference>
<dbReference type="Gene3D" id="3.40.50.1390">
    <property type="entry name" value="Resolvase, N-terminal catalytic domain"/>
    <property type="match status" value="1"/>
</dbReference>
<dbReference type="InterPro" id="IPR036162">
    <property type="entry name" value="Resolvase-like_N_sf"/>
</dbReference>
<name>A0AAV3U9T0_9ALTE</name>
<dbReference type="GO" id="GO:0003677">
    <property type="term" value="F:DNA binding"/>
    <property type="evidence" value="ECO:0007669"/>
    <property type="project" value="UniProtKB-KW"/>
</dbReference>
<gene>
    <name evidence="5" type="ORF">GCM10025791_45540</name>
</gene>
<keyword evidence="6" id="KW-1185">Reference proteome</keyword>
<dbReference type="CDD" id="cd00338">
    <property type="entry name" value="Ser_Recombinase"/>
    <property type="match status" value="1"/>
</dbReference>
<proteinExistence type="predicted"/>
<keyword evidence="1" id="KW-0238">DNA-binding</keyword>
<reference evidence="6" key="1">
    <citation type="journal article" date="2019" name="Int. J. Syst. Evol. Microbiol.">
        <title>The Global Catalogue of Microorganisms (GCM) 10K type strain sequencing project: providing services to taxonomists for standard genome sequencing and annotation.</title>
        <authorList>
            <consortium name="The Broad Institute Genomics Platform"/>
            <consortium name="The Broad Institute Genome Sequencing Center for Infectious Disease"/>
            <person name="Wu L."/>
            <person name="Ma J."/>
        </authorList>
    </citation>
    <scope>NUCLEOTIDE SEQUENCE [LARGE SCALE GENOMIC DNA]</scope>
    <source>
        <strain evidence="6">JCM 19134</strain>
    </source>
</reference>
<keyword evidence="2" id="KW-0233">DNA recombination</keyword>
<keyword evidence="3" id="KW-0175">Coiled coil</keyword>
<evidence type="ECO:0000256" key="1">
    <source>
        <dbReference type="ARBA" id="ARBA00023125"/>
    </source>
</evidence>
<dbReference type="InterPro" id="IPR050639">
    <property type="entry name" value="SSR_resolvase"/>
</dbReference>
<dbReference type="AlphaFoldDB" id="A0AAV3U9T0"/>